<keyword evidence="2" id="KW-0732">Signal</keyword>
<organism evidence="4 5">
    <name type="scientific">Aphanothece hegewaldii CCALA 016</name>
    <dbReference type="NCBI Taxonomy" id="2107694"/>
    <lineage>
        <taxon>Bacteria</taxon>
        <taxon>Bacillati</taxon>
        <taxon>Cyanobacteriota</taxon>
        <taxon>Cyanophyceae</taxon>
        <taxon>Oscillatoriophycideae</taxon>
        <taxon>Chroococcales</taxon>
        <taxon>Aphanothecaceae</taxon>
        <taxon>Aphanothece</taxon>
    </lineage>
</organism>
<comment type="caution">
    <text evidence="4">The sequence shown here is derived from an EMBL/GenBank/DDBJ whole genome shotgun (WGS) entry which is preliminary data.</text>
</comment>
<protein>
    <recommendedName>
        <fullName evidence="3">SLH domain-containing protein</fullName>
    </recommendedName>
</protein>
<dbReference type="Proteomes" id="UP000239001">
    <property type="component" value="Unassembled WGS sequence"/>
</dbReference>
<feature type="domain" description="SLH" evidence="3">
    <location>
        <begin position="178"/>
        <end position="241"/>
    </location>
</feature>
<proteinExistence type="predicted"/>
<sequence>MPKVRLYTSFTLLITLLSLLNSCSGNKFLEGRFTPDPNLQNNPTPTITPEVGSTPNTNTLPPEIPQYPTAKLLSVEPNSTENIGKTRWVTPDPINQIGEFYQQQFQGNNWQIITPFSSIDGNNTLVASKDGLQTTITLEGNSSETQFTIDYQREGGTISYSPNPSPTITPNQLPTQESVSFSDIAQVSDPLRRHIQDLGTLGVLTPQNGNLFSPNTAITRREFARWLVRANNTFYQNDPGKQIRLGETTSQSAFQDVNVSDPDFPYIQGLAEAGIIPSRLTGDNNALLFRPTAVLTREVLVSWKVPFDLRKGLPTATIENVKDTWGFQDVSKVDPKALRSLYADYQNGDLANIRRVFGYTTLFQPKKAVTRAEAASTLWYFGYQGEGINAEEVLQAKNQTQPTQ</sequence>
<evidence type="ECO:0000256" key="1">
    <source>
        <dbReference type="SAM" id="MobiDB-lite"/>
    </source>
</evidence>
<evidence type="ECO:0000313" key="5">
    <source>
        <dbReference type="Proteomes" id="UP000239001"/>
    </source>
</evidence>
<evidence type="ECO:0000259" key="3">
    <source>
        <dbReference type="PROSITE" id="PS51272"/>
    </source>
</evidence>
<dbReference type="InterPro" id="IPR001119">
    <property type="entry name" value="SLH_dom"/>
</dbReference>
<accession>A0A2T1LUL3</accession>
<feature type="domain" description="SLH" evidence="3">
    <location>
        <begin position="250"/>
        <end position="318"/>
    </location>
</feature>
<keyword evidence="5" id="KW-1185">Reference proteome</keyword>
<reference evidence="4 5" key="2">
    <citation type="submission" date="2018-03" db="EMBL/GenBank/DDBJ databases">
        <authorList>
            <person name="Keele B.F."/>
        </authorList>
    </citation>
    <scope>NUCLEOTIDE SEQUENCE [LARGE SCALE GENOMIC DNA]</scope>
    <source>
        <strain evidence="4 5">CCALA 016</strain>
    </source>
</reference>
<feature type="region of interest" description="Disordered" evidence="1">
    <location>
        <begin position="33"/>
        <end position="54"/>
    </location>
</feature>
<gene>
    <name evidence="4" type="ORF">C7H19_17540</name>
</gene>
<dbReference type="PROSITE" id="PS51272">
    <property type="entry name" value="SLH"/>
    <property type="match status" value="2"/>
</dbReference>
<dbReference type="PANTHER" id="PTHR33740">
    <property type="entry name" value="GPI-ANCHORED ADHESIN-LIKE PROTEIN"/>
    <property type="match status" value="1"/>
</dbReference>
<name>A0A2T1LUL3_9CHRO</name>
<dbReference type="PANTHER" id="PTHR33740:SF3">
    <property type="entry name" value="GPI-ANCHORED ADHESIN-LIKE PROTEIN"/>
    <property type="match status" value="1"/>
</dbReference>
<evidence type="ECO:0000313" key="4">
    <source>
        <dbReference type="EMBL" id="PSF35184.1"/>
    </source>
</evidence>
<feature type="chain" id="PRO_5015526161" description="SLH domain-containing protein" evidence="2">
    <location>
        <begin position="28"/>
        <end position="404"/>
    </location>
</feature>
<feature type="compositionally biased region" description="Polar residues" evidence="1">
    <location>
        <begin position="37"/>
        <end position="54"/>
    </location>
</feature>
<feature type="signal peptide" evidence="2">
    <location>
        <begin position="1"/>
        <end position="27"/>
    </location>
</feature>
<dbReference type="AlphaFoldDB" id="A0A2T1LUL3"/>
<dbReference type="EMBL" id="PXOH01000022">
    <property type="protein sequence ID" value="PSF35184.1"/>
    <property type="molecule type" value="Genomic_DNA"/>
</dbReference>
<evidence type="ECO:0000256" key="2">
    <source>
        <dbReference type="SAM" id="SignalP"/>
    </source>
</evidence>
<dbReference type="OrthoDB" id="452152at2"/>
<dbReference type="Pfam" id="PF00395">
    <property type="entry name" value="SLH"/>
    <property type="match status" value="1"/>
</dbReference>
<dbReference type="RefSeq" id="WP_106458221.1">
    <property type="nucleotide sequence ID" value="NZ_PXOH01000022.1"/>
</dbReference>
<reference evidence="4 5" key="1">
    <citation type="submission" date="2018-03" db="EMBL/GenBank/DDBJ databases">
        <title>The ancient ancestry and fast evolution of plastids.</title>
        <authorList>
            <person name="Moore K.R."/>
            <person name="Magnabosco C."/>
            <person name="Momper L."/>
            <person name="Gold D.A."/>
            <person name="Bosak T."/>
            <person name="Fournier G.P."/>
        </authorList>
    </citation>
    <scope>NUCLEOTIDE SEQUENCE [LARGE SCALE GENOMIC DNA]</scope>
    <source>
        <strain evidence="4 5">CCALA 016</strain>
    </source>
</reference>